<protein>
    <submittedName>
        <fullName evidence="8">AEC family transporter</fullName>
    </submittedName>
</protein>
<organism evidence="8 9">
    <name type="scientific">Clostridium thailandense</name>
    <dbReference type="NCBI Taxonomy" id="2794346"/>
    <lineage>
        <taxon>Bacteria</taxon>
        <taxon>Bacillati</taxon>
        <taxon>Bacillota</taxon>
        <taxon>Clostridia</taxon>
        <taxon>Eubacteriales</taxon>
        <taxon>Clostridiaceae</taxon>
        <taxon>Clostridium</taxon>
    </lineage>
</organism>
<dbReference type="Proteomes" id="UP000694308">
    <property type="component" value="Unassembled WGS sequence"/>
</dbReference>
<evidence type="ECO:0000256" key="3">
    <source>
        <dbReference type="ARBA" id="ARBA00022475"/>
    </source>
</evidence>
<evidence type="ECO:0000256" key="1">
    <source>
        <dbReference type="ARBA" id="ARBA00004141"/>
    </source>
</evidence>
<keyword evidence="6 7" id="KW-0472">Membrane</keyword>
<evidence type="ECO:0000313" key="9">
    <source>
        <dbReference type="Proteomes" id="UP000694308"/>
    </source>
</evidence>
<sequence>MNYVQIINSILVLAVIIFIGFIITKLRVIDKNGASVISNVIMKVTFPAIILTSMQKSFTQELFKNSIALIGISMAIYVVLIIFVTIFGRVSSLPLEKLKIMKFLIIFGNVAFMGFPVASALYKDVGIFYASCFNMFYNLLMFSYGIMILDKKSKKINFKNLINPGLISTIIGFIFFLTSSKLPYIIFRPLEWVGDMTIPLALLVVGNSLAEIKFKDLINDPMIWIYSLERLLIFPCALMFILKFIGLSSYLLVIPVVIMATPAPLTAGVFARAYGGDELFADKSIVLSNFLAIVTVPLIIFLIGM</sequence>
<feature type="transmembrane region" description="Helical" evidence="7">
    <location>
        <begin position="36"/>
        <end position="54"/>
    </location>
</feature>
<evidence type="ECO:0000313" key="8">
    <source>
        <dbReference type="EMBL" id="MBV7276401.1"/>
    </source>
</evidence>
<dbReference type="GO" id="GO:0055085">
    <property type="term" value="P:transmembrane transport"/>
    <property type="evidence" value="ECO:0007669"/>
    <property type="project" value="InterPro"/>
</dbReference>
<feature type="transmembrane region" description="Helical" evidence="7">
    <location>
        <begin position="66"/>
        <end position="88"/>
    </location>
</feature>
<comment type="caution">
    <text evidence="8">The sequence shown here is derived from an EMBL/GenBank/DDBJ whole genome shotgun (WGS) entry which is preliminary data.</text>
</comment>
<dbReference type="Pfam" id="PF03547">
    <property type="entry name" value="Mem_trans"/>
    <property type="match status" value="1"/>
</dbReference>
<feature type="transmembrane region" description="Helical" evidence="7">
    <location>
        <begin position="286"/>
        <end position="304"/>
    </location>
</feature>
<keyword evidence="3" id="KW-1003">Cell membrane</keyword>
<feature type="transmembrane region" description="Helical" evidence="7">
    <location>
        <begin position="192"/>
        <end position="210"/>
    </location>
</feature>
<feature type="transmembrane region" description="Helical" evidence="7">
    <location>
        <begin position="6"/>
        <end position="24"/>
    </location>
</feature>
<keyword evidence="4 7" id="KW-0812">Transmembrane</keyword>
<reference evidence="8" key="1">
    <citation type="submission" date="2020-12" db="EMBL/GenBank/DDBJ databases">
        <title>Clostridium thailandense sp. nov., a novel acetogenic bacterium isolated from peat land soil in Thailand.</title>
        <authorList>
            <person name="Chaikitkaew S."/>
            <person name="Birkeland N.K."/>
        </authorList>
    </citation>
    <scope>NUCLEOTIDE SEQUENCE</scope>
    <source>
        <strain evidence="8">PL3</strain>
    </source>
</reference>
<keyword evidence="5 7" id="KW-1133">Transmembrane helix</keyword>
<evidence type="ECO:0000256" key="7">
    <source>
        <dbReference type="SAM" id="Phobius"/>
    </source>
</evidence>
<comment type="subcellular location">
    <subcellularLocation>
        <location evidence="1">Membrane</location>
        <topology evidence="1">Multi-pass membrane protein</topology>
    </subcellularLocation>
</comment>
<dbReference type="GO" id="GO:0016020">
    <property type="term" value="C:membrane"/>
    <property type="evidence" value="ECO:0007669"/>
    <property type="project" value="UniProtKB-SubCell"/>
</dbReference>
<dbReference type="PANTHER" id="PTHR36838:SF1">
    <property type="entry name" value="SLR1864 PROTEIN"/>
    <property type="match status" value="1"/>
</dbReference>
<dbReference type="InterPro" id="IPR004776">
    <property type="entry name" value="Mem_transp_PIN-like"/>
</dbReference>
<feature type="transmembrane region" description="Helical" evidence="7">
    <location>
        <begin position="251"/>
        <end position="274"/>
    </location>
</feature>
<dbReference type="PANTHER" id="PTHR36838">
    <property type="entry name" value="AUXIN EFFLUX CARRIER FAMILY PROTEIN"/>
    <property type="match status" value="1"/>
</dbReference>
<feature type="transmembrane region" description="Helical" evidence="7">
    <location>
        <begin position="127"/>
        <end position="149"/>
    </location>
</feature>
<feature type="transmembrane region" description="Helical" evidence="7">
    <location>
        <begin position="161"/>
        <end position="180"/>
    </location>
</feature>
<accession>A0A949TZ95</accession>
<name>A0A949TZ95_9CLOT</name>
<evidence type="ECO:0000256" key="6">
    <source>
        <dbReference type="ARBA" id="ARBA00023136"/>
    </source>
</evidence>
<dbReference type="AlphaFoldDB" id="A0A949TZ95"/>
<evidence type="ECO:0000256" key="2">
    <source>
        <dbReference type="ARBA" id="ARBA00022448"/>
    </source>
</evidence>
<evidence type="ECO:0000256" key="5">
    <source>
        <dbReference type="ARBA" id="ARBA00022989"/>
    </source>
</evidence>
<feature type="transmembrane region" description="Helical" evidence="7">
    <location>
        <begin position="222"/>
        <end position="245"/>
    </location>
</feature>
<proteinExistence type="predicted"/>
<dbReference type="RefSeq" id="WP_218323483.1">
    <property type="nucleotide sequence ID" value="NZ_JAEEGC010000176.1"/>
</dbReference>
<evidence type="ECO:0000256" key="4">
    <source>
        <dbReference type="ARBA" id="ARBA00022692"/>
    </source>
</evidence>
<keyword evidence="9" id="KW-1185">Reference proteome</keyword>
<feature type="transmembrane region" description="Helical" evidence="7">
    <location>
        <begin position="100"/>
        <end position="121"/>
    </location>
</feature>
<keyword evidence="2" id="KW-0813">Transport</keyword>
<gene>
    <name evidence="8" type="ORF">I6U48_26315</name>
</gene>
<dbReference type="EMBL" id="JAEEGC010000176">
    <property type="protein sequence ID" value="MBV7276401.1"/>
    <property type="molecule type" value="Genomic_DNA"/>
</dbReference>